<dbReference type="InterPro" id="IPR009883">
    <property type="entry name" value="YgfX"/>
</dbReference>
<evidence type="ECO:0000256" key="1">
    <source>
        <dbReference type="SAM" id="Phobius"/>
    </source>
</evidence>
<organism evidence="2 3">
    <name type="scientific">Rheinheimera lutimaris</name>
    <dbReference type="NCBI Taxonomy" id="2740584"/>
    <lineage>
        <taxon>Bacteria</taxon>
        <taxon>Pseudomonadati</taxon>
        <taxon>Pseudomonadota</taxon>
        <taxon>Gammaproteobacteria</taxon>
        <taxon>Chromatiales</taxon>
        <taxon>Chromatiaceae</taxon>
        <taxon>Rheinheimera</taxon>
    </lineage>
</organism>
<dbReference type="RefSeq" id="WP_173502226.1">
    <property type="nucleotide sequence ID" value="NZ_JABSOD010000020.1"/>
</dbReference>
<protein>
    <recommendedName>
        <fullName evidence="4">Toxin CptA</fullName>
    </recommendedName>
</protein>
<sequence>MSAYNIALKPSRYCQYGLVVLTVLPALVLAVTPLPLLWWLWLVPVLLLFYCQCYAQWFALQQSAALALLADGQLRWFGVALPPGRLSDTGLISQYAIRLDWRGEGQRRYRRWIFADQCPEADFRALARVVNQRNWQSAAADTTTSADASRRLRRKYGGFAVRR</sequence>
<reference evidence="2 3" key="1">
    <citation type="submission" date="2020-06" db="EMBL/GenBank/DDBJ databases">
        <title>Rheinheimera sp. nov., a marine bacterium isolated from coastal.</title>
        <authorList>
            <person name="Yu Q."/>
            <person name="Qi Y."/>
            <person name="Pu J."/>
        </authorList>
    </citation>
    <scope>NUCLEOTIDE SEQUENCE [LARGE SCALE GENOMIC DNA]</scope>
    <source>
        <strain evidence="2 3">YQF-2</strain>
    </source>
</reference>
<dbReference type="Proteomes" id="UP000523161">
    <property type="component" value="Unassembled WGS sequence"/>
</dbReference>
<name>A0A7Y5EIX3_9GAMM</name>
<keyword evidence="1" id="KW-0472">Membrane</keyword>
<keyword evidence="1" id="KW-0812">Transmembrane</keyword>
<evidence type="ECO:0008006" key="4">
    <source>
        <dbReference type="Google" id="ProtNLM"/>
    </source>
</evidence>
<proteinExistence type="predicted"/>
<accession>A0A7Y5EIX3</accession>
<dbReference type="AlphaFoldDB" id="A0A7Y5EIX3"/>
<dbReference type="EMBL" id="JABSOD010000020">
    <property type="protein sequence ID" value="NRQ43995.1"/>
    <property type="molecule type" value="Genomic_DNA"/>
</dbReference>
<gene>
    <name evidence="2" type="ORF">HRH59_15735</name>
</gene>
<comment type="caution">
    <text evidence="2">The sequence shown here is derived from an EMBL/GenBank/DDBJ whole genome shotgun (WGS) entry which is preliminary data.</text>
</comment>
<dbReference type="Pfam" id="PF07254">
    <property type="entry name" value="Cpta_toxin"/>
    <property type="match status" value="1"/>
</dbReference>
<keyword evidence="3" id="KW-1185">Reference proteome</keyword>
<feature type="transmembrane region" description="Helical" evidence="1">
    <location>
        <begin position="12"/>
        <end position="32"/>
    </location>
</feature>
<keyword evidence="1" id="KW-1133">Transmembrane helix</keyword>
<evidence type="ECO:0000313" key="2">
    <source>
        <dbReference type="EMBL" id="NRQ43995.1"/>
    </source>
</evidence>
<evidence type="ECO:0000313" key="3">
    <source>
        <dbReference type="Proteomes" id="UP000523161"/>
    </source>
</evidence>
<feature type="transmembrane region" description="Helical" evidence="1">
    <location>
        <begin position="38"/>
        <end position="60"/>
    </location>
</feature>